<dbReference type="AlphaFoldDB" id="A0A4R0QNS6"/>
<keyword evidence="4" id="KW-0472">Membrane</keyword>
<evidence type="ECO:0000256" key="4">
    <source>
        <dbReference type="SAM" id="Phobius"/>
    </source>
</evidence>
<dbReference type="EMBL" id="RXLP01000026">
    <property type="protein sequence ID" value="TCD53834.1"/>
    <property type="molecule type" value="Genomic_DNA"/>
</dbReference>
<dbReference type="InterPro" id="IPR042002">
    <property type="entry name" value="Sortase_C"/>
</dbReference>
<evidence type="ECO:0000256" key="3">
    <source>
        <dbReference type="SAM" id="MobiDB-lite"/>
    </source>
</evidence>
<dbReference type="NCBIfam" id="TIGR01076">
    <property type="entry name" value="sortase_fam"/>
    <property type="match status" value="1"/>
</dbReference>
<dbReference type="Proteomes" id="UP000291289">
    <property type="component" value="Unassembled WGS sequence"/>
</dbReference>
<feature type="region of interest" description="Disordered" evidence="3">
    <location>
        <begin position="1"/>
        <end position="26"/>
    </location>
</feature>
<feature type="active site" description="Proton donor/acceptor" evidence="2">
    <location>
        <position position="175"/>
    </location>
</feature>
<evidence type="ECO:0000313" key="6">
    <source>
        <dbReference type="Proteomes" id="UP000291289"/>
    </source>
</evidence>
<dbReference type="OrthoDB" id="5242161at2"/>
<name>A0A4R0QNS6_9BIFI</name>
<dbReference type="CDD" id="cd05827">
    <property type="entry name" value="Sortase_C"/>
    <property type="match status" value="1"/>
</dbReference>
<keyword evidence="6" id="KW-1185">Reference proteome</keyword>
<proteinExistence type="predicted"/>
<feature type="transmembrane region" description="Helical" evidence="4">
    <location>
        <begin position="274"/>
        <end position="295"/>
    </location>
</feature>
<dbReference type="Gene3D" id="2.40.260.10">
    <property type="entry name" value="Sortase"/>
    <property type="match status" value="1"/>
</dbReference>
<feature type="compositionally biased region" description="Polar residues" evidence="3">
    <location>
        <begin position="11"/>
        <end position="26"/>
    </location>
</feature>
<protein>
    <submittedName>
        <fullName evidence="5">Class C sortase</fullName>
    </submittedName>
</protein>
<evidence type="ECO:0000313" key="5">
    <source>
        <dbReference type="EMBL" id="TCD53834.1"/>
    </source>
</evidence>
<feature type="compositionally biased region" description="Basic and acidic residues" evidence="3">
    <location>
        <begin position="1"/>
        <end position="10"/>
    </location>
</feature>
<keyword evidence="4" id="KW-0812">Transmembrane</keyword>
<dbReference type="NCBIfam" id="NF033745">
    <property type="entry name" value="class_C_sortase"/>
    <property type="match status" value="1"/>
</dbReference>
<evidence type="ECO:0000256" key="1">
    <source>
        <dbReference type="ARBA" id="ARBA00022801"/>
    </source>
</evidence>
<dbReference type="SUPFAM" id="SSF63817">
    <property type="entry name" value="Sortase"/>
    <property type="match status" value="1"/>
</dbReference>
<dbReference type="GO" id="GO:0016787">
    <property type="term" value="F:hydrolase activity"/>
    <property type="evidence" value="ECO:0007669"/>
    <property type="project" value="UniProtKB-KW"/>
</dbReference>
<dbReference type="InterPro" id="IPR023365">
    <property type="entry name" value="Sortase_dom-sf"/>
</dbReference>
<sequence length="316" mass="35177">MNHSSHDSHNEQIFSQSASQPNPQNTQKRKKANLIIAVGIFILGLGIFLYPTISNVYYTFDAQKEIADYDQSVKSISEQEIDKKIKLARAYNAALDSSKLVEPFTPSQKKEGIKEYARMLEVKEKIGYIDIPAIKQKLPIYAGTSDEVLSEGMGHMEGTSLPVGGPSTHTVLAGHRGLPDKKILTDADQIKKGDVFYIHTLNLVLAYKVNSIEVIEPNDFAPILVESGKDLASLLTCTPLGVNSHRLLITGYRIAYAPSHESPLDEIYEMQRRYIIACAISLCVIIALISMIFLLRKNIHTGMKNMRITNDNKDIS</sequence>
<comment type="caution">
    <text evidence="5">The sequence shown here is derived from an EMBL/GenBank/DDBJ whole genome shotgun (WGS) entry which is preliminary data.</text>
</comment>
<reference evidence="5 6" key="1">
    <citation type="submission" date="2018-12" db="EMBL/GenBank/DDBJ databases">
        <title>Alloscrdovia theropitheci sp. nov: a novel taxon from the feces of the bleeding-herat monkey (Theropithecus geleda).</title>
        <authorList>
            <person name="Modesto M."/>
        </authorList>
    </citation>
    <scope>NUCLEOTIDE SEQUENCE [LARGE SCALE GENOMIC DNA]</scope>
    <source>
        <strain evidence="5 6">GLDI4/2</strain>
    </source>
</reference>
<keyword evidence="1" id="KW-0378">Hydrolase</keyword>
<evidence type="ECO:0000256" key="2">
    <source>
        <dbReference type="PIRSR" id="PIRSR605754-1"/>
    </source>
</evidence>
<gene>
    <name evidence="5" type="ORF">EJ419_06895</name>
</gene>
<feature type="transmembrane region" description="Helical" evidence="4">
    <location>
        <begin position="34"/>
        <end position="53"/>
    </location>
</feature>
<feature type="active site" description="Acyl-thioester intermediate" evidence="2">
    <location>
        <position position="237"/>
    </location>
</feature>
<dbReference type="Pfam" id="PF04203">
    <property type="entry name" value="Sortase"/>
    <property type="match status" value="1"/>
</dbReference>
<organism evidence="5 6">
    <name type="scientific">Alloscardovia theropitheci</name>
    <dbReference type="NCBI Taxonomy" id="2496842"/>
    <lineage>
        <taxon>Bacteria</taxon>
        <taxon>Bacillati</taxon>
        <taxon>Actinomycetota</taxon>
        <taxon>Actinomycetes</taxon>
        <taxon>Bifidobacteriales</taxon>
        <taxon>Bifidobacteriaceae</taxon>
        <taxon>Alloscardovia</taxon>
    </lineage>
</organism>
<accession>A0A4R0QNS6</accession>
<dbReference type="InterPro" id="IPR005754">
    <property type="entry name" value="Sortase"/>
</dbReference>
<keyword evidence="4" id="KW-1133">Transmembrane helix</keyword>